<dbReference type="GeneTree" id="ENSGT00940000159766"/>
<keyword evidence="4" id="KW-1185">Reference proteome</keyword>
<dbReference type="GO" id="GO:0045893">
    <property type="term" value="P:positive regulation of DNA-templated transcription"/>
    <property type="evidence" value="ECO:0007669"/>
    <property type="project" value="TreeGrafter"/>
</dbReference>
<dbReference type="Ensembl" id="ENSDCDT00010001024.1">
    <property type="protein sequence ID" value="ENSDCDP00010000978.1"/>
    <property type="gene ID" value="ENSDCDG00010000545.1"/>
</dbReference>
<dbReference type="Pfam" id="PF15249">
    <property type="entry name" value="GLTSCR1"/>
    <property type="match status" value="1"/>
</dbReference>
<gene>
    <name evidence="3" type="primary">BICRAL</name>
</gene>
<proteinExistence type="predicted"/>
<organism evidence="3 4">
    <name type="scientific">Denticeps clupeoides</name>
    <name type="common">denticle herring</name>
    <dbReference type="NCBI Taxonomy" id="299321"/>
    <lineage>
        <taxon>Eukaryota</taxon>
        <taxon>Metazoa</taxon>
        <taxon>Chordata</taxon>
        <taxon>Craniata</taxon>
        <taxon>Vertebrata</taxon>
        <taxon>Euteleostomi</taxon>
        <taxon>Actinopterygii</taxon>
        <taxon>Neopterygii</taxon>
        <taxon>Teleostei</taxon>
        <taxon>Clupei</taxon>
        <taxon>Clupeiformes</taxon>
        <taxon>Denticipitoidei</taxon>
        <taxon>Denticipitidae</taxon>
        <taxon>Denticeps</taxon>
    </lineage>
</organism>
<feature type="domain" description="GLTSCR protein conserved" evidence="2">
    <location>
        <begin position="452"/>
        <end position="552"/>
    </location>
</feature>
<dbReference type="InterPro" id="IPR052438">
    <property type="entry name" value="Chromatin_remod/trans_coact"/>
</dbReference>
<accession>A0AAY3ZV79</accession>
<dbReference type="InterPro" id="IPR015671">
    <property type="entry name" value="GSCR1_dom"/>
</dbReference>
<evidence type="ECO:0000256" key="1">
    <source>
        <dbReference type="SAM" id="MobiDB-lite"/>
    </source>
</evidence>
<dbReference type="AlphaFoldDB" id="A0AAY3ZV79"/>
<feature type="compositionally biased region" description="Polar residues" evidence="1">
    <location>
        <begin position="563"/>
        <end position="580"/>
    </location>
</feature>
<dbReference type="PANTHER" id="PTHR15572:SF2">
    <property type="entry name" value="BRD4-INTERACTING CHROMATIN-REMODELING COMPLEX-ASSOCIATED PROTEIN-LIKE"/>
    <property type="match status" value="1"/>
</dbReference>
<reference evidence="3" key="3">
    <citation type="submission" date="2025-09" db="UniProtKB">
        <authorList>
            <consortium name="Ensembl"/>
        </authorList>
    </citation>
    <scope>IDENTIFICATION</scope>
</reference>
<dbReference type="PANTHER" id="PTHR15572">
    <property type="entry name" value="GLIOMA TUMOR SUPPRESSOR CANDIDATE REGION GENE 1"/>
    <property type="match status" value="1"/>
</dbReference>
<reference evidence="3 4" key="1">
    <citation type="submission" date="2020-06" db="EMBL/GenBank/DDBJ databases">
        <authorList>
            <consortium name="Wellcome Sanger Institute Data Sharing"/>
        </authorList>
    </citation>
    <scope>NUCLEOTIDE SEQUENCE [LARGE SCALE GENOMIC DNA]</scope>
</reference>
<name>A0AAY3ZV79_9TELE</name>
<evidence type="ECO:0000313" key="3">
    <source>
        <dbReference type="Ensembl" id="ENSDCDP00010000978.1"/>
    </source>
</evidence>
<feature type="region of interest" description="Disordered" evidence="1">
    <location>
        <begin position="563"/>
        <end position="591"/>
    </location>
</feature>
<evidence type="ECO:0000313" key="4">
    <source>
        <dbReference type="Proteomes" id="UP000694580"/>
    </source>
</evidence>
<protein>
    <recommendedName>
        <fullName evidence="2">GLTSCR protein conserved domain-containing protein</fullName>
    </recommendedName>
</protein>
<evidence type="ECO:0000259" key="2">
    <source>
        <dbReference type="Pfam" id="PF15249"/>
    </source>
</evidence>
<reference evidence="3" key="2">
    <citation type="submission" date="2025-08" db="UniProtKB">
        <authorList>
            <consortium name="Ensembl"/>
        </authorList>
    </citation>
    <scope>IDENTIFICATION</scope>
</reference>
<dbReference type="GO" id="GO:0016514">
    <property type="term" value="C:SWI/SNF complex"/>
    <property type="evidence" value="ECO:0007669"/>
    <property type="project" value="TreeGrafter"/>
</dbReference>
<sequence length="759" mass="81069">MQIILSGQIEEDDVTNAAYGNSGTFFTANSVSNVLAGGPGLQLSSSLQFIEEELSGDVSPDGVELGGEDQPFDILQKSLLEADITEQTLAQEALLDSQPSLATVSTSFPQQLVSGGFGGATGTGLVAPLPLAGAQPQTFLQQVPQLPLANGPTGHIQVLGSFNGNSPSVMTINSLERPQILLRPTGNAVTSAAPTQGTMFAPSAAGQISMPFKGCRTPIPVQNIIIQRGPTPQTLVRPIQPKPLQSGGQAVYNISNLGLQTNAAVPPNTASGTYTPNGSPQTVQQVKVVSQTGGIVVHSSVGQQGQQQQAPAALPAGQFLLPSSVALTPGTSVQAVNGQVLSDSSSTTTYSILTGQNAAVQLIGGQNFQTSGGQIIVNQGMVAGAVGQVSPNVATQVGQTSGVPSKVWTGDSTSAVQDGLRKPQLVNLLGTKGMSLALAPHTSAFLQHLRQDHASVLSGDRMAFTSLDDVVNRLLPYHVFQGAPPCEDDFGKVDDEFETVATQVLNRTQSMVNKYRRLLMVEAERSSPSSEIVMIDRTFNQEERTNLTQDKRMVMVDPGQSAFPSRSLPSFTTRVGQAGTSRAPPTDSAYRTECPLGYEDPGGGTGVKSLLDTNKSQRFHNNNNNMVPYVLCCASRHFHTRLHRLAGPVRPLKGNVQKYGGGSAVLAKFTRRCLKSRPALQYTHRDLRRSPACHLHNQTFHRVRNRKDKNVRFQCFQFSLFFFGCTLKVCEHPSENSSSAEFVRWKDKSSDEGTKFAMF</sequence>
<dbReference type="Proteomes" id="UP000694580">
    <property type="component" value="Chromosome 2"/>
</dbReference>